<dbReference type="OrthoDB" id="3827407at2"/>
<dbReference type="PANTHER" id="PTHR47506">
    <property type="entry name" value="TRANSCRIPTIONAL REGULATORY PROTEIN"/>
    <property type="match status" value="1"/>
</dbReference>
<comment type="caution">
    <text evidence="6">The sequence shown here is derived from an EMBL/GenBank/DDBJ whole genome shotgun (WGS) entry which is preliminary data.</text>
</comment>
<proteinExistence type="predicted"/>
<evidence type="ECO:0000256" key="4">
    <source>
        <dbReference type="PROSITE-ProRule" id="PRU00335"/>
    </source>
</evidence>
<dbReference type="PANTHER" id="PTHR47506:SF1">
    <property type="entry name" value="HTH-TYPE TRANSCRIPTIONAL REGULATOR YJDC"/>
    <property type="match status" value="1"/>
</dbReference>
<dbReference type="InterPro" id="IPR001647">
    <property type="entry name" value="HTH_TetR"/>
</dbReference>
<keyword evidence="1" id="KW-0805">Transcription regulation</keyword>
<dbReference type="EMBL" id="LZKQ01000190">
    <property type="protein sequence ID" value="OBI81535.1"/>
    <property type="molecule type" value="Genomic_DNA"/>
</dbReference>
<dbReference type="InterPro" id="IPR009057">
    <property type="entry name" value="Homeodomain-like_sf"/>
</dbReference>
<dbReference type="SUPFAM" id="SSF48498">
    <property type="entry name" value="Tetracyclin repressor-like, C-terminal domain"/>
    <property type="match status" value="1"/>
</dbReference>
<evidence type="ECO:0000259" key="5">
    <source>
        <dbReference type="PROSITE" id="PS50977"/>
    </source>
</evidence>
<evidence type="ECO:0000313" key="7">
    <source>
        <dbReference type="Proteomes" id="UP000093795"/>
    </source>
</evidence>
<dbReference type="Pfam" id="PF00440">
    <property type="entry name" value="TetR_N"/>
    <property type="match status" value="1"/>
</dbReference>
<dbReference type="SUPFAM" id="SSF46689">
    <property type="entry name" value="Homeodomain-like"/>
    <property type="match status" value="1"/>
</dbReference>
<evidence type="ECO:0000256" key="3">
    <source>
        <dbReference type="ARBA" id="ARBA00023163"/>
    </source>
</evidence>
<keyword evidence="3" id="KW-0804">Transcription</keyword>
<keyword evidence="2 4" id="KW-0238">DNA-binding</keyword>
<protein>
    <submittedName>
        <fullName evidence="6">TetR family transcriptional regulator</fullName>
    </submittedName>
</protein>
<dbReference type="Proteomes" id="UP000093795">
    <property type="component" value="Unassembled WGS sequence"/>
</dbReference>
<dbReference type="InterPro" id="IPR036271">
    <property type="entry name" value="Tet_transcr_reg_TetR-rel_C_sf"/>
</dbReference>
<dbReference type="AlphaFoldDB" id="A0A1A3C352"/>
<reference evidence="6 7" key="1">
    <citation type="submission" date="2016-06" db="EMBL/GenBank/DDBJ databases">
        <authorList>
            <person name="Kjaerup R.B."/>
            <person name="Dalgaard T.S."/>
            <person name="Juul-Madsen H.R."/>
        </authorList>
    </citation>
    <scope>NUCLEOTIDE SEQUENCE [LARGE SCALE GENOMIC DNA]</scope>
    <source>
        <strain evidence="6 7">1081914.2</strain>
    </source>
</reference>
<feature type="domain" description="HTH tetR-type" evidence="5">
    <location>
        <begin position="14"/>
        <end position="74"/>
    </location>
</feature>
<evidence type="ECO:0000313" key="6">
    <source>
        <dbReference type="EMBL" id="OBI81535.1"/>
    </source>
</evidence>
<dbReference type="InterPro" id="IPR011075">
    <property type="entry name" value="TetR_C"/>
</dbReference>
<dbReference type="RefSeq" id="WP_065121764.1">
    <property type="nucleotide sequence ID" value="NZ_LZKQ01000190.1"/>
</dbReference>
<dbReference type="GO" id="GO:0003677">
    <property type="term" value="F:DNA binding"/>
    <property type="evidence" value="ECO:0007669"/>
    <property type="project" value="UniProtKB-UniRule"/>
</dbReference>
<dbReference type="Gene3D" id="1.10.10.60">
    <property type="entry name" value="Homeodomain-like"/>
    <property type="match status" value="1"/>
</dbReference>
<dbReference type="STRING" id="1790.A5645_07100"/>
<dbReference type="PROSITE" id="PS50977">
    <property type="entry name" value="HTH_TETR_2"/>
    <property type="match status" value="1"/>
</dbReference>
<feature type="DNA-binding region" description="H-T-H motif" evidence="4">
    <location>
        <begin position="37"/>
        <end position="56"/>
    </location>
</feature>
<name>A0A1A3C352_MYCAS</name>
<organism evidence="6 7">
    <name type="scientific">Mycobacterium asiaticum</name>
    <dbReference type="NCBI Taxonomy" id="1790"/>
    <lineage>
        <taxon>Bacteria</taxon>
        <taxon>Bacillati</taxon>
        <taxon>Actinomycetota</taxon>
        <taxon>Actinomycetes</taxon>
        <taxon>Mycobacteriales</taxon>
        <taxon>Mycobacteriaceae</taxon>
        <taxon>Mycobacterium</taxon>
    </lineage>
</organism>
<evidence type="ECO:0000256" key="1">
    <source>
        <dbReference type="ARBA" id="ARBA00023015"/>
    </source>
</evidence>
<accession>A0A1A3C352</accession>
<evidence type="ECO:0000256" key="2">
    <source>
        <dbReference type="ARBA" id="ARBA00023125"/>
    </source>
</evidence>
<sequence length="212" mass="23041">MSDNKTSRLTQKGLATRARIVDVAARLIFKRGIADTSIDEVRTAAGVSGSQIAHYFGDKRDLTRHVVALRRNNVHAFHTRPELGGLDSFEALQRWADACVADIDTVYRVGGCIYGSLAGELIDADGEIHDELSEGYDEWIGLFRHGLTVMRDRGELIPEADPRHLAVALVAAPQGGAMLTHATGDPAPLAAALQAAVDYVRSFAAPRRRRKS</sequence>
<dbReference type="Pfam" id="PF16925">
    <property type="entry name" value="TetR_C_13"/>
    <property type="match status" value="1"/>
</dbReference>
<gene>
    <name evidence="6" type="ORF">A9X01_01775</name>
</gene>
<dbReference type="Gene3D" id="1.10.357.10">
    <property type="entry name" value="Tetracycline Repressor, domain 2"/>
    <property type="match status" value="1"/>
</dbReference>